<dbReference type="EMBL" id="JRNQ01000092">
    <property type="protein sequence ID" value="KGF43405.1"/>
    <property type="molecule type" value="Genomic_DNA"/>
</dbReference>
<organism evidence="7 8">
    <name type="scientific">Prevotella bivia DNF00320</name>
    <dbReference type="NCBI Taxonomy" id="1401068"/>
    <lineage>
        <taxon>Bacteria</taxon>
        <taxon>Pseudomonadati</taxon>
        <taxon>Bacteroidota</taxon>
        <taxon>Bacteroidia</taxon>
        <taxon>Bacteroidales</taxon>
        <taxon>Prevotellaceae</taxon>
        <taxon>Prevotella</taxon>
    </lineage>
</organism>
<dbReference type="OrthoDB" id="7191982at2"/>
<feature type="domain" description="Phosphatidylinositol-specific phospholipase C X" evidence="6">
    <location>
        <begin position="364"/>
        <end position="512"/>
    </location>
</feature>
<evidence type="ECO:0000313" key="7">
    <source>
        <dbReference type="EMBL" id="KGF43405.1"/>
    </source>
</evidence>
<evidence type="ECO:0000313" key="8">
    <source>
        <dbReference type="Proteomes" id="UP000029525"/>
    </source>
</evidence>
<evidence type="ECO:0000256" key="5">
    <source>
        <dbReference type="ARBA" id="ARBA00030782"/>
    </source>
</evidence>
<dbReference type="EC" id="4.6.1.13" evidence="2"/>
<dbReference type="RefSeq" id="WP_036868457.1">
    <property type="nucleotide sequence ID" value="NZ_JRNQ01000092.1"/>
</dbReference>
<dbReference type="InterPro" id="IPR000909">
    <property type="entry name" value="PLipase_C_PInositol-sp_X_dom"/>
</dbReference>
<dbReference type="InterPro" id="IPR017946">
    <property type="entry name" value="PLC-like_Pdiesterase_TIM-brl"/>
</dbReference>
<evidence type="ECO:0000256" key="2">
    <source>
        <dbReference type="ARBA" id="ARBA00012581"/>
    </source>
</evidence>
<dbReference type="PANTHER" id="PTHR13593:SF113">
    <property type="entry name" value="SI:DKEY-266F7.9"/>
    <property type="match status" value="1"/>
</dbReference>
<dbReference type="PANTHER" id="PTHR13593">
    <property type="match status" value="1"/>
</dbReference>
<dbReference type="SMART" id="SM00148">
    <property type="entry name" value="PLCXc"/>
    <property type="match status" value="1"/>
</dbReference>
<dbReference type="Gene3D" id="3.20.20.190">
    <property type="entry name" value="Phosphatidylinositol (PI) phosphodiesterase"/>
    <property type="match status" value="1"/>
</dbReference>
<comment type="catalytic activity">
    <reaction evidence="1">
        <text>a 1,2-diacyl-sn-glycero-3-phospho-(1D-myo-inositol) = 1D-myo-inositol 1,2-cyclic phosphate + a 1,2-diacyl-sn-glycerol</text>
        <dbReference type="Rhea" id="RHEA:17093"/>
        <dbReference type="ChEBI" id="CHEBI:17815"/>
        <dbReference type="ChEBI" id="CHEBI:57880"/>
        <dbReference type="ChEBI" id="CHEBI:58484"/>
        <dbReference type="EC" id="4.6.1.13"/>
    </reaction>
</comment>
<reference evidence="7 8" key="1">
    <citation type="submission" date="2014-07" db="EMBL/GenBank/DDBJ databases">
        <authorList>
            <person name="McCorrison J."/>
            <person name="Sanka R."/>
            <person name="Torralba M."/>
            <person name="Gillis M."/>
            <person name="Haft D.H."/>
            <person name="Methe B."/>
            <person name="Sutton G."/>
            <person name="Nelson K.E."/>
        </authorList>
    </citation>
    <scope>NUCLEOTIDE SEQUENCE [LARGE SCALE GENOMIC DNA]</scope>
    <source>
        <strain evidence="7 8">DNF00320</strain>
    </source>
</reference>
<gene>
    <name evidence="7" type="ORF">HMPREF0647_10230</name>
</gene>
<comment type="caution">
    <text evidence="7">The sequence shown here is derived from an EMBL/GenBank/DDBJ whole genome shotgun (WGS) entry which is preliminary data.</text>
</comment>
<dbReference type="InterPro" id="IPR051057">
    <property type="entry name" value="PI-PLC_domain"/>
</dbReference>
<dbReference type="Proteomes" id="UP000029525">
    <property type="component" value="Unassembled WGS sequence"/>
</dbReference>
<evidence type="ECO:0000256" key="4">
    <source>
        <dbReference type="ARBA" id="ARBA00030474"/>
    </source>
</evidence>
<evidence type="ECO:0000259" key="6">
    <source>
        <dbReference type="SMART" id="SM00148"/>
    </source>
</evidence>
<dbReference type="SUPFAM" id="SSF51695">
    <property type="entry name" value="PLC-like phosphodiesterases"/>
    <property type="match status" value="1"/>
</dbReference>
<dbReference type="PROSITE" id="PS50007">
    <property type="entry name" value="PIPLC_X_DOMAIN"/>
    <property type="match status" value="1"/>
</dbReference>
<dbReference type="GO" id="GO:0004436">
    <property type="term" value="F:phosphatidylinositol diacylglycerol-lyase activity"/>
    <property type="evidence" value="ECO:0007669"/>
    <property type="project" value="UniProtKB-EC"/>
</dbReference>
<accession>A0A096A8X8</accession>
<evidence type="ECO:0000256" key="1">
    <source>
        <dbReference type="ARBA" id="ARBA00001316"/>
    </source>
</evidence>
<dbReference type="GO" id="GO:0006629">
    <property type="term" value="P:lipid metabolic process"/>
    <property type="evidence" value="ECO:0007669"/>
    <property type="project" value="InterPro"/>
</dbReference>
<name>A0A096A8X8_9BACT</name>
<dbReference type="GO" id="GO:0008081">
    <property type="term" value="F:phosphoric diester hydrolase activity"/>
    <property type="evidence" value="ECO:0007669"/>
    <property type="project" value="InterPro"/>
</dbReference>
<dbReference type="Pfam" id="PF00388">
    <property type="entry name" value="PI-PLC-X"/>
    <property type="match status" value="1"/>
</dbReference>
<dbReference type="CDD" id="cd08586">
    <property type="entry name" value="PI-PLCc_BcPLC_like"/>
    <property type="match status" value="1"/>
</dbReference>
<evidence type="ECO:0000256" key="3">
    <source>
        <dbReference type="ARBA" id="ARBA00019758"/>
    </source>
</evidence>
<proteinExistence type="predicted"/>
<dbReference type="AlphaFoldDB" id="A0A096A8X8"/>
<protein>
    <recommendedName>
        <fullName evidence="3">1-phosphatidylinositol phosphodiesterase</fullName>
        <ecNumber evidence="2">4.6.1.13</ecNumber>
    </recommendedName>
    <alternativeName>
        <fullName evidence="4">Phosphatidylinositol diacylglycerol-lyase</fullName>
    </alternativeName>
    <alternativeName>
        <fullName evidence="5">Phosphatidylinositol-specific phospholipase C</fullName>
    </alternativeName>
</protein>
<sequence length="654" mass="74007">MISEQLALQWGKRTLYNLTVIYALLCTMLLYGCDGDTTVNNESSSHQSTTIRLTIEVPNGGVDNTKMVATRSFTYGFEGDMVPPKMRLKEGETTEGLCVIRNENPKIPIKLVQVKWKTHDGVLWCDTLNADVEAPHDEKIGNWQACFLLGHGTYDEKTHKIKIGVERLARPINQNEEQLWNMPYLSAWLPLETSDGLHLRSPHVSFKPQGAFIRMRLTNDTKYDMSVASLRMQPTDDSMQAAPFVWEAMWQTDERGDAPVISPILQKSGEDFECPLVQPLTLKPGETSGWYGFWSMPIGKSVGYSGNYFIVPTEEARIHRSPWWLYHTPLEGKSNAQGPVVGRTYTLSLKLRQLISTTNANWMQDMEDDRLVCKMSIPGTHDTGAWSGNWWVKTQDKDIKGQLESGIRFFDIRLVLADGVLKLCHASNVFDRTFHKDVLRTTADFLREHPSETVIMTIKRDHDYDKDGGNKYRAAVGNVLRADPYVTPYIAGSFSPTLTMGELRGKMLILSREGWYSTNSGWIDRWYDNRQFSTNIYSTNHSRTTLNVEDTYRCAAGDKVNLVRQNLLKASEAYGDAAPDWFITFCSYTGPNGIGTPNAVTGYVDPHVINILKGDHQLRTTGILLFNFAGWWDNGLTNIAIKFNDTATPPLKQW</sequence>